<dbReference type="SUPFAM" id="SSF82185">
    <property type="entry name" value="Histone H3 K4-specific methyltransferase SET7/9 N-terminal domain"/>
    <property type="match status" value="1"/>
</dbReference>
<dbReference type="AlphaFoldDB" id="A0A420FJR3"/>
<evidence type="ECO:0008006" key="3">
    <source>
        <dbReference type="Google" id="ProtNLM"/>
    </source>
</evidence>
<accession>A0A420FJR3</accession>
<comment type="caution">
    <text evidence="1">The sequence shown here is derived from an EMBL/GenBank/DDBJ whole genome shotgun (WGS) entry which is preliminary data.</text>
</comment>
<organism evidence="1 2">
    <name type="scientific">Sphingobacterium siyangense</name>
    <dbReference type="NCBI Taxonomy" id="459529"/>
    <lineage>
        <taxon>Bacteria</taxon>
        <taxon>Pseudomonadati</taxon>
        <taxon>Bacteroidota</taxon>
        <taxon>Sphingobacteriia</taxon>
        <taxon>Sphingobacteriales</taxon>
        <taxon>Sphingobacteriaceae</taxon>
        <taxon>Sphingobacterium</taxon>
    </lineage>
</organism>
<protein>
    <recommendedName>
        <fullName evidence="3">TonB C-terminal domain-containing protein</fullName>
    </recommendedName>
</protein>
<name>A0A420FJR3_9SPHI</name>
<dbReference type="Proteomes" id="UP000286402">
    <property type="component" value="Unassembled WGS sequence"/>
</dbReference>
<dbReference type="EMBL" id="MCAQ01000026">
    <property type="protein sequence ID" value="RKF33107.1"/>
    <property type="molecule type" value="Genomic_DNA"/>
</dbReference>
<proteinExistence type="predicted"/>
<evidence type="ECO:0000313" key="1">
    <source>
        <dbReference type="EMBL" id="RKF33107.1"/>
    </source>
</evidence>
<dbReference type="RefSeq" id="WP_120335384.1">
    <property type="nucleotide sequence ID" value="NZ_MCAQ01000026.1"/>
</dbReference>
<dbReference type="SUPFAM" id="SSF74653">
    <property type="entry name" value="TolA/TonB C-terminal domain"/>
    <property type="match status" value="1"/>
</dbReference>
<sequence length="336" mass="37875">MKRSILVLIVLVLIGANTEALSSKVRGDVFIGDTIVNYFDKSGNSIGTKLASHSYQCVVPVGDELNRFFNIVSYYTDTDSMKSFAYSRDSTVGVFGWKYIGESTTYYPNGQLKSLEKFDTNGSAIDSSYYYYPTGKLKMLVTQVESGQNPFTGGAITKPYYLLYLDSLGNYLLKRGNGFIRFDYDNGDYLEGELKDNEREGKWEGWNMGSRYEEQYLAGVLQSGKRFRANGELISYDVDTRESAPIPSLKMNQFMKAVSRQIDLPDNLIAQLKSTIIHVKFVVNKDGRLSDFKYDSDIPFEIKREITAAILGVGPWMPGRLQGEPVAINYTIPIRL</sequence>
<gene>
    <name evidence="1" type="ORF">BCY89_12780</name>
</gene>
<dbReference type="Gene3D" id="3.30.1150.10">
    <property type="match status" value="1"/>
</dbReference>
<reference evidence="1 2" key="1">
    <citation type="submission" date="2016-07" db="EMBL/GenBank/DDBJ databases">
        <title>Genome analysis of Sphingobacterium siyangense T12B17.</title>
        <authorList>
            <person name="Xu D."/>
            <person name="Su Y."/>
            <person name="Zheng S."/>
        </authorList>
    </citation>
    <scope>NUCLEOTIDE SEQUENCE [LARGE SCALE GENOMIC DNA]</scope>
    <source>
        <strain evidence="1 2">T12B17</strain>
    </source>
</reference>
<evidence type="ECO:0000313" key="2">
    <source>
        <dbReference type="Proteomes" id="UP000286402"/>
    </source>
</evidence>
<keyword evidence="2" id="KW-1185">Reference proteome</keyword>